<gene>
    <name evidence="2" type="ORF">EGR_02086</name>
</gene>
<proteinExistence type="predicted"/>
<feature type="region of interest" description="Disordered" evidence="1">
    <location>
        <begin position="363"/>
        <end position="408"/>
    </location>
</feature>
<reference evidence="2 3" key="1">
    <citation type="journal article" date="2013" name="Nat. Genet.">
        <title>The genome of the hydatid tapeworm Echinococcus granulosus.</title>
        <authorList>
            <person name="Zheng H."/>
            <person name="Zhang W."/>
            <person name="Zhang L."/>
            <person name="Zhang Z."/>
            <person name="Li J."/>
            <person name="Lu G."/>
            <person name="Zhu Y."/>
            <person name="Wang Y."/>
            <person name="Huang Y."/>
            <person name="Liu J."/>
            <person name="Kang H."/>
            <person name="Chen J."/>
            <person name="Wang L."/>
            <person name="Chen A."/>
            <person name="Yu S."/>
            <person name="Gao Z."/>
            <person name="Jin L."/>
            <person name="Gu W."/>
            <person name="Wang Z."/>
            <person name="Zhao L."/>
            <person name="Shi B."/>
            <person name="Wen H."/>
            <person name="Lin R."/>
            <person name="Jones M.K."/>
            <person name="Brejova B."/>
            <person name="Vinar T."/>
            <person name="Zhao G."/>
            <person name="McManus D.P."/>
            <person name="Chen Z."/>
            <person name="Zhou Y."/>
            <person name="Wang S."/>
        </authorList>
    </citation>
    <scope>NUCLEOTIDE SEQUENCE [LARGE SCALE GENOMIC DNA]</scope>
</reference>
<evidence type="ECO:0000256" key="1">
    <source>
        <dbReference type="SAM" id="MobiDB-lite"/>
    </source>
</evidence>
<dbReference type="Gene3D" id="3.80.10.10">
    <property type="entry name" value="Ribonuclease Inhibitor"/>
    <property type="match status" value="1"/>
</dbReference>
<accession>W6UWW5</accession>
<dbReference type="RefSeq" id="XP_024354188.1">
    <property type="nucleotide sequence ID" value="XM_024491335.1"/>
</dbReference>
<evidence type="ECO:0000313" key="3">
    <source>
        <dbReference type="Proteomes" id="UP000019149"/>
    </source>
</evidence>
<name>W6UWW5_ECHGR</name>
<dbReference type="KEGG" id="egl:EGR_02086"/>
<sequence>MCPVQTASNNNENNAGGIADEETEAVGFHEKDDATNTQFIIPSFGTRHHSADKRDGAMKVDLIEFPKNSRKRNVSHRRMDESELYILECIKQKRIPIESYIKNINKKSLTLCYSNIDPENFLPLSLSLGRNQAITTLDLSHNWLGDEGVNLLCQVLSENSSFVKLSLADNQITSKTAEQFFDVLSLMPNLISLNLSENYLDDASAAYIADLLLFARNPFQSAGCFALLTGALKNRGSKLTELNFEDIVVNDDFKILVDKSFKLLPNLRVIHGSKLTVNDLTTYSLKMYAPTGTPPKRWLIAMHQLQNKTNRPLLPFLIEADMDKDMKLSRWETTKALEPLAIGLAPAELQGLLKELDPHEENEVKISDFIENPYPKPGHHKPTDGEESRREAPVGHDDVDSKKTSSEA</sequence>
<dbReference type="PANTHER" id="PTHR24114">
    <property type="entry name" value="LEUCINE RICH REPEAT FAMILY PROTEIN"/>
    <property type="match status" value="1"/>
</dbReference>
<dbReference type="InterPro" id="IPR001611">
    <property type="entry name" value="Leu-rich_rpt"/>
</dbReference>
<feature type="compositionally biased region" description="Basic and acidic residues" evidence="1">
    <location>
        <begin position="381"/>
        <end position="408"/>
    </location>
</feature>
<protein>
    <submittedName>
        <fullName evidence="2">Leucine-rich repeat-containing protein</fullName>
    </submittedName>
</protein>
<dbReference type="SUPFAM" id="SSF52047">
    <property type="entry name" value="RNI-like"/>
    <property type="match status" value="1"/>
</dbReference>
<keyword evidence="3" id="KW-1185">Reference proteome</keyword>
<dbReference type="EMBL" id="APAU02000009">
    <property type="protein sequence ID" value="EUB62992.1"/>
    <property type="molecule type" value="Genomic_DNA"/>
</dbReference>
<dbReference type="SMART" id="SM00368">
    <property type="entry name" value="LRR_RI"/>
    <property type="match status" value="3"/>
</dbReference>
<comment type="caution">
    <text evidence="2">The sequence shown here is derived from an EMBL/GenBank/DDBJ whole genome shotgun (WGS) entry which is preliminary data.</text>
</comment>
<dbReference type="GeneID" id="36337801"/>
<dbReference type="Proteomes" id="UP000019149">
    <property type="component" value="Unassembled WGS sequence"/>
</dbReference>
<dbReference type="STRING" id="6210.W6UWW5"/>
<dbReference type="InterPro" id="IPR011992">
    <property type="entry name" value="EF-hand-dom_pair"/>
</dbReference>
<evidence type="ECO:0000313" key="2">
    <source>
        <dbReference type="EMBL" id="EUB62992.1"/>
    </source>
</evidence>
<dbReference type="InterPro" id="IPR052394">
    <property type="entry name" value="LRR-containing"/>
</dbReference>
<dbReference type="AlphaFoldDB" id="W6UWW5"/>
<dbReference type="SUPFAM" id="SSF47473">
    <property type="entry name" value="EF-hand"/>
    <property type="match status" value="1"/>
</dbReference>
<dbReference type="OrthoDB" id="120976at2759"/>
<organism evidence="2 3">
    <name type="scientific">Echinococcus granulosus</name>
    <name type="common">Hydatid tapeworm</name>
    <dbReference type="NCBI Taxonomy" id="6210"/>
    <lineage>
        <taxon>Eukaryota</taxon>
        <taxon>Metazoa</taxon>
        <taxon>Spiralia</taxon>
        <taxon>Lophotrochozoa</taxon>
        <taxon>Platyhelminthes</taxon>
        <taxon>Cestoda</taxon>
        <taxon>Eucestoda</taxon>
        <taxon>Cyclophyllidea</taxon>
        <taxon>Taeniidae</taxon>
        <taxon>Echinococcus</taxon>
        <taxon>Echinococcus granulosus group</taxon>
    </lineage>
</organism>
<dbReference type="Pfam" id="PF13516">
    <property type="entry name" value="LRR_6"/>
    <property type="match status" value="1"/>
</dbReference>
<dbReference type="InterPro" id="IPR032675">
    <property type="entry name" value="LRR_dom_sf"/>
</dbReference>
<dbReference type="CTD" id="36337801"/>
<dbReference type="PANTHER" id="PTHR24114:SF2">
    <property type="entry name" value="F-BOX DOMAIN-CONTAINING PROTEIN-RELATED"/>
    <property type="match status" value="1"/>
</dbReference>